<feature type="chain" id="PRO_5013165987" description="Lipoprotein" evidence="1">
    <location>
        <begin position="17"/>
        <end position="175"/>
    </location>
</feature>
<name>A0A212JJ17_9BACT</name>
<sequence>MRKLAFILFTITTVFALTSCGSDDKKEQVFFNGDCKQSVVLESGPANSSITTSEVSATLDDMLKGATGYGSPVSTGEFHVNGANTVVKITGLPDNTVLKNFSLEINGLKNDFGDIPVTHTNLYTGNSTYFQKVFDKMIKDKKLSTKATFTPTEKTSSDVKLEIVLSGRFSYWAKK</sequence>
<reference evidence="2" key="1">
    <citation type="submission" date="2016-04" db="EMBL/GenBank/DDBJ databases">
        <authorList>
            <person name="Evans L.H."/>
            <person name="Alamgir A."/>
            <person name="Owens N."/>
            <person name="Weber N.D."/>
            <person name="Virtaneva K."/>
            <person name="Barbian K."/>
            <person name="Babar A."/>
            <person name="Rosenke K."/>
        </authorList>
    </citation>
    <scope>NUCLEOTIDE SEQUENCE</scope>
    <source>
        <strain evidence="2">86-2</strain>
    </source>
</reference>
<proteinExistence type="predicted"/>
<accession>A0A212JJ17</accession>
<dbReference type="AlphaFoldDB" id="A0A212JJ17"/>
<evidence type="ECO:0000313" key="2">
    <source>
        <dbReference type="EMBL" id="SBV99407.1"/>
    </source>
</evidence>
<keyword evidence="1" id="KW-0732">Signal</keyword>
<evidence type="ECO:0000256" key="1">
    <source>
        <dbReference type="SAM" id="SignalP"/>
    </source>
</evidence>
<dbReference type="RefSeq" id="WP_135103643.1">
    <property type="nucleotide sequence ID" value="NZ_CABTJG010000001.1"/>
</dbReference>
<dbReference type="PROSITE" id="PS51257">
    <property type="entry name" value="PROKAR_LIPOPROTEIN"/>
    <property type="match status" value="1"/>
</dbReference>
<dbReference type="EMBL" id="FLUL01000001">
    <property type="protein sequence ID" value="SBV99407.1"/>
    <property type="molecule type" value="Genomic_DNA"/>
</dbReference>
<gene>
    <name evidence="2" type="ORF">KL86DYS2_11649</name>
</gene>
<organism evidence="2">
    <name type="scientific">uncultured Dysgonomonas sp</name>
    <dbReference type="NCBI Taxonomy" id="206096"/>
    <lineage>
        <taxon>Bacteria</taxon>
        <taxon>Pseudomonadati</taxon>
        <taxon>Bacteroidota</taxon>
        <taxon>Bacteroidia</taxon>
        <taxon>Bacteroidales</taxon>
        <taxon>Dysgonomonadaceae</taxon>
        <taxon>Dysgonomonas</taxon>
        <taxon>environmental samples</taxon>
    </lineage>
</organism>
<protein>
    <recommendedName>
        <fullName evidence="3">Lipoprotein</fullName>
    </recommendedName>
</protein>
<feature type="signal peptide" evidence="1">
    <location>
        <begin position="1"/>
        <end position="16"/>
    </location>
</feature>
<evidence type="ECO:0008006" key="3">
    <source>
        <dbReference type="Google" id="ProtNLM"/>
    </source>
</evidence>